<protein>
    <submittedName>
        <fullName evidence="1">7245_t:CDS:1</fullName>
    </submittedName>
</protein>
<dbReference type="Proteomes" id="UP000789525">
    <property type="component" value="Unassembled WGS sequence"/>
</dbReference>
<keyword evidence="2" id="KW-1185">Reference proteome</keyword>
<gene>
    <name evidence="1" type="ORF">ACOLOM_LOCUS9307</name>
</gene>
<name>A0ACA9NVZ3_9GLOM</name>
<dbReference type="EMBL" id="CAJVPT010026640">
    <property type="protein sequence ID" value="CAG8680264.1"/>
    <property type="molecule type" value="Genomic_DNA"/>
</dbReference>
<organism evidence="1 2">
    <name type="scientific">Acaulospora colombiana</name>
    <dbReference type="NCBI Taxonomy" id="27376"/>
    <lineage>
        <taxon>Eukaryota</taxon>
        <taxon>Fungi</taxon>
        <taxon>Fungi incertae sedis</taxon>
        <taxon>Mucoromycota</taxon>
        <taxon>Glomeromycotina</taxon>
        <taxon>Glomeromycetes</taxon>
        <taxon>Diversisporales</taxon>
        <taxon>Acaulosporaceae</taxon>
        <taxon>Acaulospora</taxon>
    </lineage>
</organism>
<reference evidence="1" key="1">
    <citation type="submission" date="2021-06" db="EMBL/GenBank/DDBJ databases">
        <authorList>
            <person name="Kallberg Y."/>
            <person name="Tangrot J."/>
            <person name="Rosling A."/>
        </authorList>
    </citation>
    <scope>NUCLEOTIDE SEQUENCE</scope>
    <source>
        <strain evidence="1">CL356</strain>
    </source>
</reference>
<proteinExistence type="predicted"/>
<sequence>MSSINGSSYYDNYDKDPIHVSISKKCAKAVLNEADPEFDPDKSEVLDFACGTGLISQELCAHVKSILGVDISQNAVDIYNKKVWQQGIDKEEMQALCLELKESEDDQLNGRKFDAIVCASSYHHLDNIDSMTKMLSNYLKPGGELFVLDLKKDPEISHKFHRTFNSGHEPHGECGSHVSHVHHKGGFDPIELERAFRNTGMIEDVRVN</sequence>
<accession>A0ACA9NVZ3</accession>
<comment type="caution">
    <text evidence="1">The sequence shown here is derived from an EMBL/GenBank/DDBJ whole genome shotgun (WGS) entry which is preliminary data.</text>
</comment>
<evidence type="ECO:0000313" key="2">
    <source>
        <dbReference type="Proteomes" id="UP000789525"/>
    </source>
</evidence>
<feature type="non-terminal residue" evidence="1">
    <location>
        <position position="208"/>
    </location>
</feature>
<evidence type="ECO:0000313" key="1">
    <source>
        <dbReference type="EMBL" id="CAG8680264.1"/>
    </source>
</evidence>